<dbReference type="PANTHER" id="PTHR47707">
    <property type="entry name" value="8-OXO-DGTP DIPHOSPHATASE"/>
    <property type="match status" value="1"/>
</dbReference>
<sequence length="132" mass="15435">MKIIEVTAAIIQKQDEVLAAQRSHDDELGYKWEFPGGKIEQNESAEECIVRELEEEFGIKTKVVGYLGESKYDYDNKIILLKAFFVEHIQGVYQLRVHQNIRWIKITELKTLDWAPADIELVNQLVKHHKLK</sequence>
<comment type="catalytic activity">
    <reaction evidence="10">
        <text>8-oxo-dGTP + H2O = 8-oxo-dGMP + diphosphate + H(+)</text>
        <dbReference type="Rhea" id="RHEA:31575"/>
        <dbReference type="ChEBI" id="CHEBI:15377"/>
        <dbReference type="ChEBI" id="CHEBI:15378"/>
        <dbReference type="ChEBI" id="CHEBI:33019"/>
        <dbReference type="ChEBI" id="CHEBI:63224"/>
        <dbReference type="ChEBI" id="CHEBI:77896"/>
        <dbReference type="EC" id="3.6.1.55"/>
    </reaction>
</comment>
<evidence type="ECO:0000256" key="10">
    <source>
        <dbReference type="ARBA" id="ARBA00035861"/>
    </source>
</evidence>
<dbReference type="SUPFAM" id="SSF55811">
    <property type="entry name" value="Nudix"/>
    <property type="match status" value="1"/>
</dbReference>
<evidence type="ECO:0000256" key="7">
    <source>
        <dbReference type="ARBA" id="ARBA00022801"/>
    </source>
</evidence>
<evidence type="ECO:0000256" key="14">
    <source>
        <dbReference type="ARBA" id="ARBA00041592"/>
    </source>
</evidence>
<evidence type="ECO:0000256" key="17">
    <source>
        <dbReference type="RuleBase" id="RU003476"/>
    </source>
</evidence>
<dbReference type="NCBIfam" id="TIGR00586">
    <property type="entry name" value="mutt"/>
    <property type="match status" value="1"/>
</dbReference>
<evidence type="ECO:0000256" key="9">
    <source>
        <dbReference type="ARBA" id="ARBA00023204"/>
    </source>
</evidence>
<keyword evidence="7 17" id="KW-0378">Hydrolase</keyword>
<evidence type="ECO:0000256" key="12">
    <source>
        <dbReference type="ARBA" id="ARBA00038905"/>
    </source>
</evidence>
<evidence type="ECO:0000256" key="3">
    <source>
        <dbReference type="ARBA" id="ARBA00022457"/>
    </source>
</evidence>
<evidence type="ECO:0000256" key="1">
    <source>
        <dbReference type="ARBA" id="ARBA00001946"/>
    </source>
</evidence>
<evidence type="ECO:0000256" key="4">
    <source>
        <dbReference type="ARBA" id="ARBA00022705"/>
    </source>
</evidence>
<reference evidence="19 20" key="1">
    <citation type="submission" date="2022-01" db="EMBL/GenBank/DDBJ databases">
        <title>Labilibaculum sp. nov, a marine bacterium isolated from Antarctica.</title>
        <authorList>
            <person name="Dai W."/>
        </authorList>
    </citation>
    <scope>NUCLEOTIDE SEQUENCE [LARGE SCALE GENOMIC DNA]</scope>
    <source>
        <strain evidence="19 20">DW002</strain>
    </source>
</reference>
<dbReference type="InterPro" id="IPR000086">
    <property type="entry name" value="NUDIX_hydrolase_dom"/>
</dbReference>
<dbReference type="PRINTS" id="PR00502">
    <property type="entry name" value="NUDIXFAMILY"/>
</dbReference>
<evidence type="ECO:0000256" key="2">
    <source>
        <dbReference type="ARBA" id="ARBA00005582"/>
    </source>
</evidence>
<evidence type="ECO:0000259" key="18">
    <source>
        <dbReference type="PROSITE" id="PS51462"/>
    </source>
</evidence>
<dbReference type="InterPro" id="IPR015797">
    <property type="entry name" value="NUDIX_hydrolase-like_dom_sf"/>
</dbReference>
<evidence type="ECO:0000313" key="20">
    <source>
        <dbReference type="Proteomes" id="UP001528920"/>
    </source>
</evidence>
<comment type="catalytic activity">
    <reaction evidence="11">
        <text>8-oxo-GTP + H2O = 8-oxo-GMP + diphosphate + H(+)</text>
        <dbReference type="Rhea" id="RHEA:67616"/>
        <dbReference type="ChEBI" id="CHEBI:15377"/>
        <dbReference type="ChEBI" id="CHEBI:15378"/>
        <dbReference type="ChEBI" id="CHEBI:33019"/>
        <dbReference type="ChEBI" id="CHEBI:143553"/>
        <dbReference type="ChEBI" id="CHEBI:145694"/>
    </reaction>
</comment>
<dbReference type="PROSITE" id="PS00893">
    <property type="entry name" value="NUDIX_BOX"/>
    <property type="match status" value="1"/>
</dbReference>
<keyword evidence="4" id="KW-0235">DNA replication</keyword>
<keyword evidence="6" id="KW-0227">DNA damage</keyword>
<accession>A0ABT5W049</accession>
<dbReference type="Proteomes" id="UP001528920">
    <property type="component" value="Unassembled WGS sequence"/>
</dbReference>
<keyword evidence="5" id="KW-0479">Metal-binding</keyword>
<evidence type="ECO:0000313" key="19">
    <source>
        <dbReference type="EMBL" id="MDE5419954.1"/>
    </source>
</evidence>
<evidence type="ECO:0000256" key="8">
    <source>
        <dbReference type="ARBA" id="ARBA00022842"/>
    </source>
</evidence>
<dbReference type="PANTHER" id="PTHR47707:SF1">
    <property type="entry name" value="NUDIX HYDROLASE FAMILY PROTEIN"/>
    <property type="match status" value="1"/>
</dbReference>
<protein>
    <recommendedName>
        <fullName evidence="13">8-oxo-dGTP diphosphatase</fullName>
        <ecNumber evidence="12">3.6.1.55</ecNumber>
    </recommendedName>
    <alternativeName>
        <fullName evidence="16">7,8-dihydro-8-oxoguanine-triphosphatase</fullName>
    </alternativeName>
    <alternativeName>
        <fullName evidence="15">Mutator protein MutT</fullName>
    </alternativeName>
    <alternativeName>
        <fullName evidence="14">dGTP pyrophosphohydrolase</fullName>
    </alternativeName>
</protein>
<evidence type="ECO:0000256" key="6">
    <source>
        <dbReference type="ARBA" id="ARBA00022763"/>
    </source>
</evidence>
<evidence type="ECO:0000256" key="16">
    <source>
        <dbReference type="ARBA" id="ARBA00042798"/>
    </source>
</evidence>
<feature type="domain" description="Nudix hydrolase" evidence="18">
    <location>
        <begin position="1"/>
        <end position="126"/>
    </location>
</feature>
<dbReference type="Pfam" id="PF00293">
    <property type="entry name" value="NUDIX"/>
    <property type="match status" value="1"/>
</dbReference>
<dbReference type="InterPro" id="IPR003561">
    <property type="entry name" value="Mutator_MutT"/>
</dbReference>
<evidence type="ECO:0000256" key="5">
    <source>
        <dbReference type="ARBA" id="ARBA00022723"/>
    </source>
</evidence>
<dbReference type="CDD" id="cd03425">
    <property type="entry name" value="NUDIX_MutT_NudA_like"/>
    <property type="match status" value="1"/>
</dbReference>
<name>A0ABT5W049_9BACT</name>
<evidence type="ECO:0000256" key="15">
    <source>
        <dbReference type="ARBA" id="ARBA00041979"/>
    </source>
</evidence>
<dbReference type="Gene3D" id="3.90.79.10">
    <property type="entry name" value="Nucleoside Triphosphate Pyrophosphohydrolase"/>
    <property type="match status" value="1"/>
</dbReference>
<comment type="similarity">
    <text evidence="2 17">Belongs to the Nudix hydrolase family.</text>
</comment>
<dbReference type="PROSITE" id="PS51462">
    <property type="entry name" value="NUDIX"/>
    <property type="match status" value="1"/>
</dbReference>
<dbReference type="InterPro" id="IPR047127">
    <property type="entry name" value="MutT-like"/>
</dbReference>
<keyword evidence="20" id="KW-1185">Reference proteome</keyword>
<dbReference type="RefSeq" id="WP_275111284.1">
    <property type="nucleotide sequence ID" value="NZ_JAKJSC010000007.1"/>
</dbReference>
<keyword evidence="3" id="KW-0515">Mutator protein</keyword>
<evidence type="ECO:0000256" key="13">
    <source>
        <dbReference type="ARBA" id="ARBA00040794"/>
    </source>
</evidence>
<evidence type="ECO:0000256" key="11">
    <source>
        <dbReference type="ARBA" id="ARBA00036904"/>
    </source>
</evidence>
<keyword evidence="9" id="KW-0234">DNA repair</keyword>
<dbReference type="InterPro" id="IPR020084">
    <property type="entry name" value="NUDIX_hydrolase_CS"/>
</dbReference>
<comment type="cofactor">
    <cofactor evidence="1">
        <name>Mg(2+)</name>
        <dbReference type="ChEBI" id="CHEBI:18420"/>
    </cofactor>
</comment>
<organism evidence="19 20">
    <name type="scientific">Paralabilibaculum antarcticum</name>
    <dbReference type="NCBI Taxonomy" id="2912572"/>
    <lineage>
        <taxon>Bacteria</taxon>
        <taxon>Pseudomonadati</taxon>
        <taxon>Bacteroidota</taxon>
        <taxon>Bacteroidia</taxon>
        <taxon>Marinilabiliales</taxon>
        <taxon>Marinifilaceae</taxon>
        <taxon>Paralabilibaculum</taxon>
    </lineage>
</organism>
<dbReference type="EMBL" id="JAKJSC010000007">
    <property type="protein sequence ID" value="MDE5419954.1"/>
    <property type="molecule type" value="Genomic_DNA"/>
</dbReference>
<proteinExistence type="inferred from homology"/>
<gene>
    <name evidence="19" type="primary">mutT</name>
    <name evidence="19" type="ORF">L3049_18345</name>
</gene>
<keyword evidence="8" id="KW-0460">Magnesium</keyword>
<dbReference type="InterPro" id="IPR020476">
    <property type="entry name" value="Nudix_hydrolase"/>
</dbReference>
<dbReference type="EC" id="3.6.1.55" evidence="12"/>
<comment type="caution">
    <text evidence="19">The sequence shown here is derived from an EMBL/GenBank/DDBJ whole genome shotgun (WGS) entry which is preliminary data.</text>
</comment>